<evidence type="ECO:0000256" key="1">
    <source>
        <dbReference type="ARBA" id="ARBA00022553"/>
    </source>
</evidence>
<dbReference type="Pfam" id="PF00196">
    <property type="entry name" value="GerE"/>
    <property type="match status" value="1"/>
</dbReference>
<dbReference type="Proteomes" id="UP001180487">
    <property type="component" value="Unassembled WGS sequence"/>
</dbReference>
<dbReference type="InterPro" id="IPR011006">
    <property type="entry name" value="CheY-like_superfamily"/>
</dbReference>
<dbReference type="PROSITE" id="PS00622">
    <property type="entry name" value="HTH_LUXR_1"/>
    <property type="match status" value="1"/>
</dbReference>
<comment type="caution">
    <text evidence="8">The sequence shown here is derived from an EMBL/GenBank/DDBJ whole genome shotgun (WGS) entry which is preliminary data.</text>
</comment>
<gene>
    <name evidence="8" type="ORF">J2X19_002108</name>
</gene>
<dbReference type="EMBL" id="JAVDXT010000002">
    <property type="protein sequence ID" value="MDR7377429.1"/>
    <property type="molecule type" value="Genomic_DNA"/>
</dbReference>
<feature type="modified residue" description="4-aspartylphosphate" evidence="5">
    <location>
        <position position="54"/>
    </location>
</feature>
<dbReference type="CDD" id="cd06170">
    <property type="entry name" value="LuxR_C_like"/>
    <property type="match status" value="1"/>
</dbReference>
<dbReference type="InterPro" id="IPR039420">
    <property type="entry name" value="WalR-like"/>
</dbReference>
<evidence type="ECO:0000256" key="3">
    <source>
        <dbReference type="ARBA" id="ARBA00023125"/>
    </source>
</evidence>
<dbReference type="PRINTS" id="PR00038">
    <property type="entry name" value="HTHLUXR"/>
</dbReference>
<keyword evidence="1 5" id="KW-0597">Phosphoprotein</keyword>
<dbReference type="CDD" id="cd17535">
    <property type="entry name" value="REC_NarL-like"/>
    <property type="match status" value="1"/>
</dbReference>
<dbReference type="PANTHER" id="PTHR43214">
    <property type="entry name" value="TWO-COMPONENT RESPONSE REGULATOR"/>
    <property type="match status" value="1"/>
</dbReference>
<dbReference type="InterPro" id="IPR016032">
    <property type="entry name" value="Sig_transdc_resp-reg_C-effctor"/>
</dbReference>
<feature type="domain" description="HTH luxR-type" evidence="6">
    <location>
        <begin position="145"/>
        <end position="210"/>
    </location>
</feature>
<dbReference type="GO" id="GO:0003677">
    <property type="term" value="F:DNA binding"/>
    <property type="evidence" value="ECO:0007669"/>
    <property type="project" value="UniProtKB-KW"/>
</dbReference>
<dbReference type="RefSeq" id="WP_310373097.1">
    <property type="nucleotide sequence ID" value="NZ_JAVDXT010000002.1"/>
</dbReference>
<keyword evidence="2" id="KW-0805">Transcription regulation</keyword>
<evidence type="ECO:0000256" key="5">
    <source>
        <dbReference type="PROSITE-ProRule" id="PRU00169"/>
    </source>
</evidence>
<dbReference type="PROSITE" id="PS50110">
    <property type="entry name" value="RESPONSE_REGULATORY"/>
    <property type="match status" value="1"/>
</dbReference>
<dbReference type="PROSITE" id="PS50043">
    <property type="entry name" value="HTH_LUXR_2"/>
    <property type="match status" value="1"/>
</dbReference>
<dbReference type="PANTHER" id="PTHR43214:SF41">
    <property type="entry name" value="NITRATE_NITRITE RESPONSE REGULATOR PROTEIN NARP"/>
    <property type="match status" value="1"/>
</dbReference>
<evidence type="ECO:0000259" key="7">
    <source>
        <dbReference type="PROSITE" id="PS50110"/>
    </source>
</evidence>
<evidence type="ECO:0000256" key="4">
    <source>
        <dbReference type="ARBA" id="ARBA00023163"/>
    </source>
</evidence>
<dbReference type="SUPFAM" id="SSF46894">
    <property type="entry name" value="C-terminal effector domain of the bipartite response regulators"/>
    <property type="match status" value="1"/>
</dbReference>
<dbReference type="Pfam" id="PF00072">
    <property type="entry name" value="Response_reg"/>
    <property type="match status" value="1"/>
</dbReference>
<feature type="domain" description="Response regulatory" evidence="7">
    <location>
        <begin position="4"/>
        <end position="119"/>
    </location>
</feature>
<keyword evidence="9" id="KW-1185">Reference proteome</keyword>
<evidence type="ECO:0000256" key="2">
    <source>
        <dbReference type="ARBA" id="ARBA00023015"/>
    </source>
</evidence>
<evidence type="ECO:0000259" key="6">
    <source>
        <dbReference type="PROSITE" id="PS50043"/>
    </source>
</evidence>
<keyword evidence="4" id="KW-0804">Transcription</keyword>
<dbReference type="InterPro" id="IPR001789">
    <property type="entry name" value="Sig_transdc_resp-reg_receiver"/>
</dbReference>
<sequence>MTDTVYLVDDHAILREGLRALLEPAGFCVVGESGDLPTALHDIVRAPPVCVLLDLSLGERSGHELLAELQRRKTPSRVVVLSMMAQPRQVMDAVRMGAMGYVLKGASGAEVITALRHACGGQHYWSPAIARVAQEALLPPEPNAPLEPLHTLSQRERQVLNLVVRGQPSSSIAHTLNLSAKTVETYRSRVMGKLGVSDITGLVRLAVKEGLLDGE</sequence>
<accession>A0ABU2C7X0</accession>
<keyword evidence="3 8" id="KW-0238">DNA-binding</keyword>
<evidence type="ECO:0000313" key="9">
    <source>
        <dbReference type="Proteomes" id="UP001180487"/>
    </source>
</evidence>
<organism evidence="8 9">
    <name type="scientific">Rhodoferax ferrireducens</name>
    <dbReference type="NCBI Taxonomy" id="192843"/>
    <lineage>
        <taxon>Bacteria</taxon>
        <taxon>Pseudomonadati</taxon>
        <taxon>Pseudomonadota</taxon>
        <taxon>Betaproteobacteria</taxon>
        <taxon>Burkholderiales</taxon>
        <taxon>Comamonadaceae</taxon>
        <taxon>Rhodoferax</taxon>
    </lineage>
</organism>
<dbReference type="SUPFAM" id="SSF52172">
    <property type="entry name" value="CheY-like"/>
    <property type="match status" value="1"/>
</dbReference>
<protein>
    <submittedName>
        <fullName evidence="8">DNA-binding NarL/FixJ family response regulator</fullName>
    </submittedName>
</protein>
<proteinExistence type="predicted"/>
<dbReference type="InterPro" id="IPR000792">
    <property type="entry name" value="Tscrpt_reg_LuxR_C"/>
</dbReference>
<dbReference type="SMART" id="SM00448">
    <property type="entry name" value="REC"/>
    <property type="match status" value="1"/>
</dbReference>
<dbReference type="SMART" id="SM00421">
    <property type="entry name" value="HTH_LUXR"/>
    <property type="match status" value="1"/>
</dbReference>
<dbReference type="Gene3D" id="3.40.50.2300">
    <property type="match status" value="1"/>
</dbReference>
<evidence type="ECO:0000313" key="8">
    <source>
        <dbReference type="EMBL" id="MDR7377429.1"/>
    </source>
</evidence>
<dbReference type="InterPro" id="IPR058245">
    <property type="entry name" value="NreC/VraR/RcsB-like_REC"/>
</dbReference>
<name>A0ABU2C7X0_9BURK</name>
<reference evidence="8 9" key="1">
    <citation type="submission" date="2023-07" db="EMBL/GenBank/DDBJ databases">
        <title>Sorghum-associated microbial communities from plants grown in Nebraska, USA.</title>
        <authorList>
            <person name="Schachtman D."/>
        </authorList>
    </citation>
    <scope>NUCLEOTIDE SEQUENCE [LARGE SCALE GENOMIC DNA]</scope>
    <source>
        <strain evidence="8 9">BE313</strain>
    </source>
</reference>